<organism evidence="2 3">
    <name type="scientific">Beauveria bassiana D1-5</name>
    <dbReference type="NCBI Taxonomy" id="1245745"/>
    <lineage>
        <taxon>Eukaryota</taxon>
        <taxon>Fungi</taxon>
        <taxon>Dikarya</taxon>
        <taxon>Ascomycota</taxon>
        <taxon>Pezizomycotina</taxon>
        <taxon>Sordariomycetes</taxon>
        <taxon>Hypocreomycetidae</taxon>
        <taxon>Hypocreales</taxon>
        <taxon>Cordycipitaceae</taxon>
        <taxon>Beauveria</taxon>
    </lineage>
</organism>
<dbReference type="HOGENOM" id="CLU_2026292_0_0_1"/>
<feature type="compositionally biased region" description="Low complexity" evidence="1">
    <location>
        <begin position="1"/>
        <end position="10"/>
    </location>
</feature>
<evidence type="ECO:0000313" key="3">
    <source>
        <dbReference type="Proteomes" id="UP000030106"/>
    </source>
</evidence>
<dbReference type="AlphaFoldDB" id="A0A0A2VI12"/>
<evidence type="ECO:0000256" key="1">
    <source>
        <dbReference type="SAM" id="MobiDB-lite"/>
    </source>
</evidence>
<protein>
    <submittedName>
        <fullName evidence="2">Uncharacterized protein</fullName>
    </submittedName>
</protein>
<dbReference type="EMBL" id="ANFO01000680">
    <property type="protein sequence ID" value="KGQ07521.1"/>
    <property type="molecule type" value="Genomic_DNA"/>
</dbReference>
<comment type="caution">
    <text evidence="2">The sequence shown here is derived from an EMBL/GenBank/DDBJ whole genome shotgun (WGS) entry which is preliminary data.</text>
</comment>
<feature type="region of interest" description="Disordered" evidence="1">
    <location>
        <begin position="1"/>
        <end position="52"/>
    </location>
</feature>
<name>A0A0A2VI12_BEABA</name>
<accession>A0A0A2VI12</accession>
<reference evidence="2 3" key="1">
    <citation type="submission" date="2012-10" db="EMBL/GenBank/DDBJ databases">
        <title>Genome sequencing and analysis of entomopathogenic fungi Beauveria bassiana D1-5.</title>
        <authorList>
            <person name="Li Q."/>
            <person name="Wang L."/>
            <person name="Zhang Z."/>
            <person name="Wang Q."/>
            <person name="Ren J."/>
            <person name="Wang M."/>
            <person name="Xu W."/>
            <person name="Wang J."/>
            <person name="Lu Y."/>
            <person name="Du Q."/>
            <person name="Sun Z."/>
        </authorList>
    </citation>
    <scope>NUCLEOTIDE SEQUENCE [LARGE SCALE GENOMIC DNA]</scope>
    <source>
        <strain evidence="2 3">D1-5</strain>
    </source>
</reference>
<evidence type="ECO:0000313" key="2">
    <source>
        <dbReference type="EMBL" id="KGQ07521.1"/>
    </source>
</evidence>
<feature type="compositionally biased region" description="Basic and acidic residues" evidence="1">
    <location>
        <begin position="14"/>
        <end position="26"/>
    </location>
</feature>
<dbReference type="Proteomes" id="UP000030106">
    <property type="component" value="Unassembled WGS sequence"/>
</dbReference>
<gene>
    <name evidence="2" type="ORF">BBAD15_g7134</name>
</gene>
<sequence length="122" mass="13384">MARRALAQRSLRQHAKETDEHNDGQRSRKQQAGADAEAPPLRHGDVQARADQTCGAEYKNSGAVRDAVDKVWCDELGEEGGYHVGEEHDALGHGADEVLGGREDDDVEHIIDEACEDVVKAW</sequence>
<proteinExistence type="predicted"/>